<dbReference type="Proteomes" id="UP000660454">
    <property type="component" value="Unassembled WGS sequence"/>
</dbReference>
<comment type="caution">
    <text evidence="1">The sequence shown here is derived from an EMBL/GenBank/DDBJ whole genome shotgun (WGS) entry which is preliminary data.</text>
</comment>
<name>A0ABQ4GLA8_9ACTN</name>
<evidence type="ECO:0000313" key="1">
    <source>
        <dbReference type="EMBL" id="GIH62222.1"/>
    </source>
</evidence>
<sequence>MAAAATPNSGYRRKKREIQKARKLARCSKDAGTMYPLTKKNTITPYQPGSKAVFTGSRASGNNGWRVCSKTTVRAAIPRSASSHVRRFLVGFSTCCDLAIRLMLAINGSTYKSAGGNAYSRCEKLQLLLAPCVVKYAAICDEMMVSR</sequence>
<dbReference type="EMBL" id="BOOF01000014">
    <property type="protein sequence ID" value="GIH62222.1"/>
    <property type="molecule type" value="Genomic_DNA"/>
</dbReference>
<gene>
    <name evidence="1" type="ORF">Msi02_30390</name>
</gene>
<evidence type="ECO:0000313" key="2">
    <source>
        <dbReference type="Proteomes" id="UP000660454"/>
    </source>
</evidence>
<keyword evidence="2" id="KW-1185">Reference proteome</keyword>
<accession>A0ABQ4GLA8</accession>
<proteinExistence type="predicted"/>
<reference evidence="1 2" key="1">
    <citation type="submission" date="2021-01" db="EMBL/GenBank/DDBJ databases">
        <title>Whole genome shotgun sequence of Microbispora siamensis NBRC 104113.</title>
        <authorList>
            <person name="Komaki H."/>
            <person name="Tamura T."/>
        </authorList>
    </citation>
    <scope>NUCLEOTIDE SEQUENCE [LARGE SCALE GENOMIC DNA]</scope>
    <source>
        <strain evidence="1 2">NBRC 104113</strain>
    </source>
</reference>
<organism evidence="1 2">
    <name type="scientific">Microbispora siamensis</name>
    <dbReference type="NCBI Taxonomy" id="564413"/>
    <lineage>
        <taxon>Bacteria</taxon>
        <taxon>Bacillati</taxon>
        <taxon>Actinomycetota</taxon>
        <taxon>Actinomycetes</taxon>
        <taxon>Streptosporangiales</taxon>
        <taxon>Streptosporangiaceae</taxon>
        <taxon>Microbispora</taxon>
    </lineage>
</organism>
<protein>
    <submittedName>
        <fullName evidence="1">Uncharacterized protein</fullName>
    </submittedName>
</protein>